<keyword evidence="5" id="KW-1185">Reference proteome</keyword>
<dbReference type="InterPro" id="IPR009057">
    <property type="entry name" value="Homeodomain-like_sf"/>
</dbReference>
<evidence type="ECO:0000259" key="2">
    <source>
        <dbReference type="PROSITE" id="PS50090"/>
    </source>
</evidence>
<dbReference type="Pfam" id="PF13921">
    <property type="entry name" value="Myb_DNA-bind_6"/>
    <property type="match status" value="2"/>
</dbReference>
<evidence type="ECO:0000256" key="1">
    <source>
        <dbReference type="SAM" id="MobiDB-lite"/>
    </source>
</evidence>
<dbReference type="InterPro" id="IPR001005">
    <property type="entry name" value="SANT/Myb"/>
</dbReference>
<proteinExistence type="predicted"/>
<comment type="caution">
    <text evidence="4">The sequence shown here is derived from an EMBL/GenBank/DDBJ whole genome shotgun (WGS) entry which is preliminary data.</text>
</comment>
<gene>
    <name evidence="4" type="ORF">HK097_002918</name>
</gene>
<protein>
    <submittedName>
        <fullName evidence="4">Uncharacterized protein</fullName>
    </submittedName>
</protein>
<dbReference type="PROSITE" id="PS50090">
    <property type="entry name" value="MYB_LIKE"/>
    <property type="match status" value="1"/>
</dbReference>
<sequence>MTIPILKRRKFSPAEDKMIIKQARWAARGGDKPAWGMLARQLGRNYDSVWSRWNSLNAAIREGTFTEAEDNFISEEVSAGNGGPDNWAGIARQLHRTSDSVRKRWNRKLSESQKKGKWTKEEDEAIVQEGLSAARERR</sequence>
<evidence type="ECO:0000313" key="5">
    <source>
        <dbReference type="Proteomes" id="UP001212841"/>
    </source>
</evidence>
<dbReference type="Proteomes" id="UP001212841">
    <property type="component" value="Unassembled WGS sequence"/>
</dbReference>
<dbReference type="Gene3D" id="1.10.10.60">
    <property type="entry name" value="Homeodomain-like"/>
    <property type="match status" value="1"/>
</dbReference>
<dbReference type="PANTHER" id="PTHR45614">
    <property type="entry name" value="MYB PROTEIN-RELATED"/>
    <property type="match status" value="1"/>
</dbReference>
<feature type="domain" description="Myb-like" evidence="2">
    <location>
        <begin position="57"/>
        <end position="109"/>
    </location>
</feature>
<dbReference type="PROSITE" id="PS51294">
    <property type="entry name" value="HTH_MYB"/>
    <property type="match status" value="1"/>
</dbReference>
<feature type="non-terminal residue" evidence="4">
    <location>
        <position position="138"/>
    </location>
</feature>
<reference evidence="4" key="1">
    <citation type="submission" date="2020-05" db="EMBL/GenBank/DDBJ databases">
        <title>Phylogenomic resolution of chytrid fungi.</title>
        <authorList>
            <person name="Stajich J.E."/>
            <person name="Amses K."/>
            <person name="Simmons R."/>
            <person name="Seto K."/>
            <person name="Myers J."/>
            <person name="Bonds A."/>
            <person name="Quandt C.A."/>
            <person name="Barry K."/>
            <person name="Liu P."/>
            <person name="Grigoriev I."/>
            <person name="Longcore J.E."/>
            <person name="James T.Y."/>
        </authorList>
    </citation>
    <scope>NUCLEOTIDE SEQUENCE</scope>
    <source>
        <strain evidence="4">JEL0318</strain>
    </source>
</reference>
<dbReference type="SUPFAM" id="SSF46689">
    <property type="entry name" value="Homeodomain-like"/>
    <property type="match status" value="1"/>
</dbReference>
<dbReference type="InterPro" id="IPR017930">
    <property type="entry name" value="Myb_dom"/>
</dbReference>
<dbReference type="GO" id="GO:0000981">
    <property type="term" value="F:DNA-binding transcription factor activity, RNA polymerase II-specific"/>
    <property type="evidence" value="ECO:0007669"/>
    <property type="project" value="TreeGrafter"/>
</dbReference>
<evidence type="ECO:0000259" key="3">
    <source>
        <dbReference type="PROSITE" id="PS51294"/>
    </source>
</evidence>
<dbReference type="GO" id="GO:0005634">
    <property type="term" value="C:nucleus"/>
    <property type="evidence" value="ECO:0007669"/>
    <property type="project" value="TreeGrafter"/>
</dbReference>
<evidence type="ECO:0000313" key="4">
    <source>
        <dbReference type="EMBL" id="KAJ3053997.1"/>
    </source>
</evidence>
<feature type="compositionally biased region" description="Basic and acidic residues" evidence="1">
    <location>
        <begin position="101"/>
        <end position="120"/>
    </location>
</feature>
<name>A0AAD5X7N2_9FUNG</name>
<dbReference type="GO" id="GO:0000978">
    <property type="term" value="F:RNA polymerase II cis-regulatory region sequence-specific DNA binding"/>
    <property type="evidence" value="ECO:0007669"/>
    <property type="project" value="TreeGrafter"/>
</dbReference>
<dbReference type="InterPro" id="IPR050560">
    <property type="entry name" value="MYB_TF"/>
</dbReference>
<dbReference type="AlphaFoldDB" id="A0AAD5X7N2"/>
<feature type="region of interest" description="Disordered" evidence="1">
    <location>
        <begin position="101"/>
        <end position="138"/>
    </location>
</feature>
<dbReference type="EMBL" id="JADGJD010000166">
    <property type="protein sequence ID" value="KAJ3053997.1"/>
    <property type="molecule type" value="Genomic_DNA"/>
</dbReference>
<organism evidence="4 5">
    <name type="scientific">Rhizophlyctis rosea</name>
    <dbReference type="NCBI Taxonomy" id="64517"/>
    <lineage>
        <taxon>Eukaryota</taxon>
        <taxon>Fungi</taxon>
        <taxon>Fungi incertae sedis</taxon>
        <taxon>Chytridiomycota</taxon>
        <taxon>Chytridiomycota incertae sedis</taxon>
        <taxon>Chytridiomycetes</taxon>
        <taxon>Rhizophlyctidales</taxon>
        <taxon>Rhizophlyctidaceae</taxon>
        <taxon>Rhizophlyctis</taxon>
    </lineage>
</organism>
<accession>A0AAD5X7N2</accession>
<feature type="domain" description="HTH myb-type" evidence="3">
    <location>
        <begin position="57"/>
        <end position="113"/>
    </location>
</feature>